<accession>A0ABR3NW82</accession>
<dbReference type="Proteomes" id="UP001558613">
    <property type="component" value="Unassembled WGS sequence"/>
</dbReference>
<sequence length="126" mass="12759">MVEENGGEHYTNEMYEEAQRKIEEQIREEERNRLLNKAKDAGLLVTGMVIGAGAAVAVSGGTLGPALIAGAAVAGSAALSSAAEGATLSEALTAGAVAAGNAALKYVTSGASLPTALMEEMRKKPN</sequence>
<evidence type="ECO:0000313" key="2">
    <source>
        <dbReference type="Proteomes" id="UP001558613"/>
    </source>
</evidence>
<gene>
    <name evidence="1" type="ORF">QQF64_000081</name>
</gene>
<protein>
    <submittedName>
        <fullName evidence="1">Uncharacterized protein</fullName>
    </submittedName>
</protein>
<name>A0ABR3NW82_9TELE</name>
<evidence type="ECO:0000313" key="1">
    <source>
        <dbReference type="EMBL" id="KAL1281278.1"/>
    </source>
</evidence>
<comment type="caution">
    <text evidence="1">The sequence shown here is derived from an EMBL/GenBank/DDBJ whole genome shotgun (WGS) entry which is preliminary data.</text>
</comment>
<dbReference type="EMBL" id="JAYMGO010000001">
    <property type="protein sequence ID" value="KAL1281278.1"/>
    <property type="molecule type" value="Genomic_DNA"/>
</dbReference>
<proteinExistence type="predicted"/>
<reference evidence="1 2" key="1">
    <citation type="submission" date="2023-09" db="EMBL/GenBank/DDBJ databases">
        <authorList>
            <person name="Wang M."/>
        </authorList>
    </citation>
    <scope>NUCLEOTIDE SEQUENCE [LARGE SCALE GENOMIC DNA]</scope>
    <source>
        <strain evidence="1">GT-2023</strain>
        <tissue evidence="1">Liver</tissue>
    </source>
</reference>
<organism evidence="1 2">
    <name type="scientific">Cirrhinus molitorella</name>
    <name type="common">mud carp</name>
    <dbReference type="NCBI Taxonomy" id="172907"/>
    <lineage>
        <taxon>Eukaryota</taxon>
        <taxon>Metazoa</taxon>
        <taxon>Chordata</taxon>
        <taxon>Craniata</taxon>
        <taxon>Vertebrata</taxon>
        <taxon>Euteleostomi</taxon>
        <taxon>Actinopterygii</taxon>
        <taxon>Neopterygii</taxon>
        <taxon>Teleostei</taxon>
        <taxon>Ostariophysi</taxon>
        <taxon>Cypriniformes</taxon>
        <taxon>Cyprinidae</taxon>
        <taxon>Labeoninae</taxon>
        <taxon>Labeonini</taxon>
        <taxon>Cirrhinus</taxon>
    </lineage>
</organism>
<keyword evidence="2" id="KW-1185">Reference proteome</keyword>